<dbReference type="PANTHER" id="PTHR34561:SF1">
    <property type="entry name" value="NADH DEHYDROGENASE [UBIQUINONE] 1 ALPHA SUBCOMPLEX ASSEMBLY FACTOR 8"/>
    <property type="match status" value="1"/>
</dbReference>
<dbReference type="GO" id="GO:0032981">
    <property type="term" value="P:mitochondrial respiratory chain complex I assembly"/>
    <property type="evidence" value="ECO:0007669"/>
    <property type="project" value="InterPro"/>
</dbReference>
<protein>
    <recommendedName>
        <fullName evidence="3">IMS import disulfide relay-system CHCH-CHCH-like Cx9C domain-containing protein</fullName>
    </recommendedName>
</protein>
<comment type="caution">
    <text evidence="1">The sequence shown here is derived from an EMBL/GenBank/DDBJ whole genome shotgun (WGS) entry which is preliminary data.</text>
</comment>
<gene>
    <name evidence="1" type="ORF">QG37_05740</name>
</gene>
<dbReference type="Proteomes" id="UP000037122">
    <property type="component" value="Unassembled WGS sequence"/>
</dbReference>
<accession>A0A0L0NTK0</accession>
<evidence type="ECO:0008006" key="3">
    <source>
        <dbReference type="Google" id="ProtNLM"/>
    </source>
</evidence>
<dbReference type="PROSITE" id="PS51808">
    <property type="entry name" value="CHCH"/>
    <property type="match status" value="1"/>
</dbReference>
<evidence type="ECO:0000313" key="2">
    <source>
        <dbReference type="Proteomes" id="UP000037122"/>
    </source>
</evidence>
<evidence type="ECO:0000313" key="1">
    <source>
        <dbReference type="EMBL" id="KND97363.1"/>
    </source>
</evidence>
<dbReference type="GO" id="GO:0005739">
    <property type="term" value="C:mitochondrion"/>
    <property type="evidence" value="ECO:0007669"/>
    <property type="project" value="InterPro"/>
</dbReference>
<organism evidence="1 2">
    <name type="scientific">Candidozyma auris</name>
    <name type="common">Yeast</name>
    <name type="synonym">Candida auris</name>
    <dbReference type="NCBI Taxonomy" id="498019"/>
    <lineage>
        <taxon>Eukaryota</taxon>
        <taxon>Fungi</taxon>
        <taxon>Dikarya</taxon>
        <taxon>Ascomycota</taxon>
        <taxon>Saccharomycotina</taxon>
        <taxon>Pichiomycetes</taxon>
        <taxon>Metschnikowiaceae</taxon>
        <taxon>Candidozyma</taxon>
    </lineage>
</organism>
<dbReference type="EMBL" id="LGST01000041">
    <property type="protein sequence ID" value="KND97363.1"/>
    <property type="molecule type" value="Genomic_DNA"/>
</dbReference>
<dbReference type="InterPro" id="IPR034595">
    <property type="entry name" value="NDUFAF8"/>
</dbReference>
<dbReference type="VEuPathDB" id="FungiDB:QG37_05740"/>
<proteinExistence type="predicted"/>
<dbReference type="PANTHER" id="PTHR34561">
    <property type="entry name" value="NADH DEHYDROGENASE [UBIQUINONE] 1 ALPHA SUBCOMPLEX ASSEMBLY FACTOR 8"/>
    <property type="match status" value="1"/>
</dbReference>
<sequence>MTKVRPAARLIRASSQCAELGAAYGNCVLATYNNMNKDTCKKEFDAFKTCVTKNLKRK</sequence>
<name>A0A0L0NTK0_CANAR</name>
<reference evidence="2" key="1">
    <citation type="journal article" date="2015" name="BMC Genomics">
        <title>Draft genome of a commonly misdiagnosed multidrug resistant pathogen Candida auris.</title>
        <authorList>
            <person name="Chatterjee S."/>
            <person name="Alampalli S.V."/>
            <person name="Nageshan R.K."/>
            <person name="Chettiar S.T."/>
            <person name="Joshi S."/>
            <person name="Tatu U.S."/>
        </authorList>
    </citation>
    <scope>NUCLEOTIDE SEQUENCE [LARGE SCALE GENOMIC DNA]</scope>
    <source>
        <strain evidence="2">6684</strain>
    </source>
</reference>
<dbReference type="AlphaFoldDB" id="A0A0L0NTK0"/>